<evidence type="ECO:0000256" key="8">
    <source>
        <dbReference type="ARBA" id="ARBA00023012"/>
    </source>
</evidence>
<keyword evidence="7" id="KW-0067">ATP-binding</keyword>
<evidence type="ECO:0000313" key="12">
    <source>
        <dbReference type="Proteomes" id="UP000184386"/>
    </source>
</evidence>
<dbReference type="AlphaFoldDB" id="A0A1M6V9D2"/>
<gene>
    <name evidence="11" type="ORF">SAMN02745136_03334</name>
</gene>
<keyword evidence="8" id="KW-0902">Two-component regulatory system</keyword>
<reference evidence="11 12" key="1">
    <citation type="submission" date="2016-11" db="EMBL/GenBank/DDBJ databases">
        <authorList>
            <person name="Jaros S."/>
            <person name="Januszkiewicz K."/>
            <person name="Wedrychowicz H."/>
        </authorList>
    </citation>
    <scope>NUCLEOTIDE SEQUENCE [LARGE SCALE GENOMIC DNA]</scope>
    <source>
        <strain evidence="11 12">DSM 15929</strain>
    </source>
</reference>
<dbReference type="RefSeq" id="WP_073277977.1">
    <property type="nucleotide sequence ID" value="NZ_FRAC01000017.1"/>
</dbReference>
<dbReference type="EC" id="2.7.13.3" evidence="2"/>
<evidence type="ECO:0000256" key="7">
    <source>
        <dbReference type="ARBA" id="ARBA00022840"/>
    </source>
</evidence>
<name>A0A1M6V9D2_9FIRM</name>
<dbReference type="SMART" id="SM00387">
    <property type="entry name" value="HATPase_c"/>
    <property type="match status" value="1"/>
</dbReference>
<feature type="transmembrane region" description="Helical" evidence="9">
    <location>
        <begin position="79"/>
        <end position="100"/>
    </location>
</feature>
<dbReference type="InterPro" id="IPR036890">
    <property type="entry name" value="HATPase_C_sf"/>
</dbReference>
<dbReference type="PRINTS" id="PR00344">
    <property type="entry name" value="BCTRLSENSOR"/>
</dbReference>
<protein>
    <recommendedName>
        <fullName evidence="2">histidine kinase</fullName>
        <ecNumber evidence="2">2.7.13.3</ecNumber>
    </recommendedName>
</protein>
<comment type="catalytic activity">
    <reaction evidence="1">
        <text>ATP + protein L-histidine = ADP + protein N-phospho-L-histidine.</text>
        <dbReference type="EC" id="2.7.13.3"/>
    </reaction>
</comment>
<dbReference type="PANTHER" id="PTHR43065">
    <property type="entry name" value="SENSOR HISTIDINE KINASE"/>
    <property type="match status" value="1"/>
</dbReference>
<keyword evidence="3" id="KW-0597">Phosphoprotein</keyword>
<sequence length="502" mass="58527">MFCFILVVIVIFIYLLLQKDNQIPSKYLAATLIAYVFAIFSMILYLAKDSYYYNIVYNYFSLPKAVWKYLMFVDISRKVIIRLMNISSLAVIFLGYHFSISYQKKVMSHKWVGFRILLSVMVVLQLVAYDPDLQYYIYIYTYPSLFTLEQIEFIKNSFHALTVAFNLGVIILSIIQLFLSYRKVHFLNFVRIYLVGEGVCYMLIMMSYMVIFWFSPTWLIKVSKIADYIVYLSVTLSRNQIIYTAYPYYLIITSLLCAFCIYELAKIKTQMKSKEFSITKQIDAADTTTKIFCHYMKNEILSIQSKLEMLEPPQRNNEGIDEVIEHCNYLYERLDTIHRGTKTSKINLVETDMHQFMFNCLKHIESNICNCELVVNLDEDVTSAMIDPIYFEQALKNILENAQDAMDTIPIEQRKITIRLQSISNMIVLSIEDTGVGISKENLTNIFTPLYSSKPITKHWGIGLALTHRIIMAHEGKIEVESHEKIGTKFKISLPDMGKYVL</sequence>
<keyword evidence="9" id="KW-0472">Membrane</keyword>
<dbReference type="SUPFAM" id="SSF55874">
    <property type="entry name" value="ATPase domain of HSP90 chaperone/DNA topoisomerase II/histidine kinase"/>
    <property type="match status" value="1"/>
</dbReference>
<keyword evidence="9" id="KW-0812">Transmembrane</keyword>
<evidence type="ECO:0000256" key="6">
    <source>
        <dbReference type="ARBA" id="ARBA00022777"/>
    </source>
</evidence>
<keyword evidence="4" id="KW-0808">Transferase</keyword>
<feature type="domain" description="Histidine kinase" evidence="10">
    <location>
        <begin position="291"/>
        <end position="498"/>
    </location>
</feature>
<dbReference type="Proteomes" id="UP000184386">
    <property type="component" value="Unassembled WGS sequence"/>
</dbReference>
<feature type="transmembrane region" description="Helical" evidence="9">
    <location>
        <begin position="112"/>
        <end position="129"/>
    </location>
</feature>
<accession>A0A1M6V9D2</accession>
<evidence type="ECO:0000313" key="11">
    <source>
        <dbReference type="EMBL" id="SHK78117.1"/>
    </source>
</evidence>
<dbReference type="Gene3D" id="3.30.565.10">
    <property type="entry name" value="Histidine kinase-like ATPase, C-terminal domain"/>
    <property type="match status" value="1"/>
</dbReference>
<dbReference type="InterPro" id="IPR003594">
    <property type="entry name" value="HATPase_dom"/>
</dbReference>
<dbReference type="PANTHER" id="PTHR43065:SF10">
    <property type="entry name" value="PEROXIDE STRESS-ACTIVATED HISTIDINE KINASE MAK3"/>
    <property type="match status" value="1"/>
</dbReference>
<dbReference type="InterPro" id="IPR004358">
    <property type="entry name" value="Sig_transdc_His_kin-like_C"/>
</dbReference>
<evidence type="ECO:0000256" key="4">
    <source>
        <dbReference type="ARBA" id="ARBA00022679"/>
    </source>
</evidence>
<feature type="transmembrane region" description="Helical" evidence="9">
    <location>
        <begin position="158"/>
        <end position="180"/>
    </location>
</feature>
<organism evidence="11 12">
    <name type="scientific">Anaerocolumna jejuensis DSM 15929</name>
    <dbReference type="NCBI Taxonomy" id="1121322"/>
    <lineage>
        <taxon>Bacteria</taxon>
        <taxon>Bacillati</taxon>
        <taxon>Bacillota</taxon>
        <taxon>Clostridia</taxon>
        <taxon>Lachnospirales</taxon>
        <taxon>Lachnospiraceae</taxon>
        <taxon>Anaerocolumna</taxon>
    </lineage>
</organism>
<dbReference type="GO" id="GO:0000160">
    <property type="term" value="P:phosphorelay signal transduction system"/>
    <property type="evidence" value="ECO:0007669"/>
    <property type="project" value="UniProtKB-KW"/>
</dbReference>
<dbReference type="STRING" id="1121322.SAMN02745136_03334"/>
<feature type="transmembrane region" description="Helical" evidence="9">
    <location>
        <begin position="192"/>
        <end position="214"/>
    </location>
</feature>
<dbReference type="InterPro" id="IPR005467">
    <property type="entry name" value="His_kinase_dom"/>
</dbReference>
<keyword evidence="6 11" id="KW-0418">Kinase</keyword>
<dbReference type="OrthoDB" id="9780487at2"/>
<keyword evidence="9" id="KW-1133">Transmembrane helix</keyword>
<dbReference type="GO" id="GO:0004673">
    <property type="term" value="F:protein histidine kinase activity"/>
    <property type="evidence" value="ECO:0007669"/>
    <property type="project" value="UniProtKB-EC"/>
</dbReference>
<proteinExistence type="predicted"/>
<dbReference type="PROSITE" id="PS50109">
    <property type="entry name" value="HIS_KIN"/>
    <property type="match status" value="1"/>
</dbReference>
<dbReference type="Pfam" id="PF02518">
    <property type="entry name" value="HATPase_c"/>
    <property type="match status" value="1"/>
</dbReference>
<evidence type="ECO:0000256" key="1">
    <source>
        <dbReference type="ARBA" id="ARBA00000085"/>
    </source>
</evidence>
<evidence type="ECO:0000256" key="5">
    <source>
        <dbReference type="ARBA" id="ARBA00022741"/>
    </source>
</evidence>
<feature type="transmembrane region" description="Helical" evidence="9">
    <location>
        <begin position="28"/>
        <end position="47"/>
    </location>
</feature>
<evidence type="ECO:0000256" key="3">
    <source>
        <dbReference type="ARBA" id="ARBA00022553"/>
    </source>
</evidence>
<feature type="transmembrane region" description="Helical" evidence="9">
    <location>
        <begin position="246"/>
        <end position="265"/>
    </location>
</feature>
<keyword evidence="12" id="KW-1185">Reference proteome</keyword>
<dbReference type="GO" id="GO:0005524">
    <property type="term" value="F:ATP binding"/>
    <property type="evidence" value="ECO:0007669"/>
    <property type="project" value="UniProtKB-KW"/>
</dbReference>
<dbReference type="EMBL" id="FRAC01000017">
    <property type="protein sequence ID" value="SHK78117.1"/>
    <property type="molecule type" value="Genomic_DNA"/>
</dbReference>
<evidence type="ECO:0000256" key="2">
    <source>
        <dbReference type="ARBA" id="ARBA00012438"/>
    </source>
</evidence>
<keyword evidence="5" id="KW-0547">Nucleotide-binding</keyword>
<evidence type="ECO:0000256" key="9">
    <source>
        <dbReference type="SAM" id="Phobius"/>
    </source>
</evidence>
<evidence type="ECO:0000259" key="10">
    <source>
        <dbReference type="PROSITE" id="PS50109"/>
    </source>
</evidence>